<dbReference type="GO" id="GO:0004412">
    <property type="term" value="F:homoserine dehydrogenase activity"/>
    <property type="evidence" value="ECO:0007669"/>
    <property type="project" value="UniProtKB-EC"/>
</dbReference>
<dbReference type="PANTHER" id="PTHR37850">
    <property type="entry name" value="STRU PROTEIN"/>
    <property type="match status" value="1"/>
</dbReference>
<protein>
    <submittedName>
        <fullName evidence="3">Homoserine dehydrogenase</fullName>
        <ecNumber evidence="3">1.1.1.3</ecNumber>
    </submittedName>
</protein>
<sequence>MIILDKALQERQQAGRPVRVAMIGAGYMGRGLALQICRYTPGMELVAIANRTVSEAERAYHQSGVETVQRVDSQAALENVIKKNQYSVSDDAQMVCRAEGIDAIIEVTGEIEFGARVVLTAIEHGKHVILMNAELDATLGPILKVYADKAGVVISNADGDQPGVIMNLFRYVEGIGCNPVLAGNMKGLQDAYRTPETQKGFAEKYGQKAHMVTSFADGSKISMEMAVVANATGFKVGQRGMYGPECSHVNDAVNKFPTEQLLDGGMVDYVLGAQPGGGIFIIGHNEDKIQQGYLNYYKMGEGPFYVFYTPYHICHFEAPMSVARAVLYADATTAPLGAPVVDV</sequence>
<dbReference type="AlphaFoldDB" id="A0A3B0YIY5"/>
<keyword evidence="3" id="KW-0560">Oxidoreductase</keyword>
<accession>A0A3B0YIY5</accession>
<feature type="non-terminal residue" evidence="3">
    <location>
        <position position="343"/>
    </location>
</feature>
<feature type="domain" description="Gfo/Idh/MocA-like oxidoreductase N-terminal" evidence="1">
    <location>
        <begin position="18"/>
        <end position="130"/>
    </location>
</feature>
<organism evidence="3">
    <name type="scientific">hydrothermal vent metagenome</name>
    <dbReference type="NCBI Taxonomy" id="652676"/>
    <lineage>
        <taxon>unclassified sequences</taxon>
        <taxon>metagenomes</taxon>
        <taxon>ecological metagenomes</taxon>
    </lineage>
</organism>
<dbReference type="Pfam" id="PF01408">
    <property type="entry name" value="GFO_IDH_MocA"/>
    <property type="match status" value="1"/>
</dbReference>
<dbReference type="GO" id="GO:0000166">
    <property type="term" value="F:nucleotide binding"/>
    <property type="evidence" value="ECO:0007669"/>
    <property type="project" value="InterPro"/>
</dbReference>
<dbReference type="InterPro" id="IPR036291">
    <property type="entry name" value="NAD(P)-bd_dom_sf"/>
</dbReference>
<dbReference type="Pfam" id="PF21135">
    <property type="entry name" value="DRL_cat"/>
    <property type="match status" value="1"/>
</dbReference>
<dbReference type="PANTHER" id="PTHR37850:SF1">
    <property type="entry name" value="SAF DOMAIN PROTEIN"/>
    <property type="match status" value="1"/>
</dbReference>
<dbReference type="EC" id="1.1.1.3" evidence="3"/>
<dbReference type="InterPro" id="IPR048423">
    <property type="entry name" value="DRL_cat"/>
</dbReference>
<proteinExistence type="predicted"/>
<evidence type="ECO:0000259" key="2">
    <source>
        <dbReference type="Pfam" id="PF21135"/>
    </source>
</evidence>
<dbReference type="Gene3D" id="3.40.50.720">
    <property type="entry name" value="NAD(P)-binding Rossmann-like Domain"/>
    <property type="match status" value="1"/>
</dbReference>
<dbReference type="SUPFAM" id="SSF51735">
    <property type="entry name" value="NAD(P)-binding Rossmann-fold domains"/>
    <property type="match status" value="1"/>
</dbReference>
<name>A0A3B0YIY5_9ZZZZ</name>
<dbReference type="EMBL" id="UOFK01000068">
    <property type="protein sequence ID" value="VAW75262.1"/>
    <property type="molecule type" value="Genomic_DNA"/>
</dbReference>
<reference evidence="3" key="1">
    <citation type="submission" date="2018-06" db="EMBL/GenBank/DDBJ databases">
        <authorList>
            <person name="Zhirakovskaya E."/>
        </authorList>
    </citation>
    <scope>NUCLEOTIDE SEQUENCE</scope>
</reference>
<feature type="domain" description="Oxidoreductase DRL-like catalytic" evidence="2">
    <location>
        <begin position="159"/>
        <end position="318"/>
    </location>
</feature>
<evidence type="ECO:0000259" key="1">
    <source>
        <dbReference type="Pfam" id="PF01408"/>
    </source>
</evidence>
<gene>
    <name evidence="3" type="ORF">MNBD_GAMMA13-404</name>
</gene>
<evidence type="ECO:0000313" key="3">
    <source>
        <dbReference type="EMBL" id="VAW75262.1"/>
    </source>
</evidence>
<dbReference type="InterPro" id="IPR000683">
    <property type="entry name" value="Gfo/Idh/MocA-like_OxRdtase_N"/>
</dbReference>